<dbReference type="RefSeq" id="WP_199721468.1">
    <property type="nucleotide sequence ID" value="NZ_QWKP01000105.1"/>
</dbReference>
<keyword evidence="1" id="KW-0472">Membrane</keyword>
<protein>
    <submittedName>
        <fullName evidence="3">Acyl-CoA desaturase</fullName>
    </submittedName>
</protein>
<dbReference type="Proteomes" id="UP000283374">
    <property type="component" value="Unassembled WGS sequence"/>
</dbReference>
<keyword evidence="4" id="KW-1185">Reference proteome</keyword>
<dbReference type="InterPro" id="IPR012171">
    <property type="entry name" value="Fatty_acid_desaturase"/>
</dbReference>
<feature type="domain" description="Fatty acid desaturase" evidence="2">
    <location>
        <begin position="59"/>
        <end position="118"/>
    </location>
</feature>
<evidence type="ECO:0000313" key="4">
    <source>
        <dbReference type="Proteomes" id="UP000283374"/>
    </source>
</evidence>
<proteinExistence type="predicted"/>
<dbReference type="PANTHER" id="PTHR19353:SF19">
    <property type="entry name" value="DELTA(5) FATTY ACID DESATURASE C-RELATED"/>
    <property type="match status" value="1"/>
</dbReference>
<gene>
    <name evidence="3" type="ORF">D1825_02365</name>
</gene>
<comment type="caution">
    <text evidence="3">The sequence shown here is derived from an EMBL/GenBank/DDBJ whole genome shotgun (WGS) entry which is preliminary data.</text>
</comment>
<keyword evidence="1" id="KW-1133">Transmembrane helix</keyword>
<evidence type="ECO:0000256" key="1">
    <source>
        <dbReference type="SAM" id="Phobius"/>
    </source>
</evidence>
<dbReference type="GO" id="GO:0016020">
    <property type="term" value="C:membrane"/>
    <property type="evidence" value="ECO:0007669"/>
    <property type="project" value="TreeGrafter"/>
</dbReference>
<dbReference type="GO" id="GO:0016717">
    <property type="term" value="F:oxidoreductase activity, acting on paired donors, with oxidation of a pair of donors resulting in the reduction of molecular oxygen to two molecules of water"/>
    <property type="evidence" value="ECO:0007669"/>
    <property type="project" value="TreeGrafter"/>
</dbReference>
<dbReference type="PANTHER" id="PTHR19353">
    <property type="entry name" value="FATTY ACID DESATURASE 2"/>
    <property type="match status" value="1"/>
</dbReference>
<dbReference type="Pfam" id="PF00487">
    <property type="entry name" value="FA_desaturase"/>
    <property type="match status" value="1"/>
</dbReference>
<keyword evidence="1" id="KW-0812">Transmembrane</keyword>
<evidence type="ECO:0000259" key="2">
    <source>
        <dbReference type="Pfam" id="PF00487"/>
    </source>
</evidence>
<organism evidence="3 4">
    <name type="scientific">Cellulomonas rhizosphaerae</name>
    <dbReference type="NCBI Taxonomy" id="2293719"/>
    <lineage>
        <taxon>Bacteria</taxon>
        <taxon>Bacillati</taxon>
        <taxon>Actinomycetota</taxon>
        <taxon>Actinomycetes</taxon>
        <taxon>Micrococcales</taxon>
        <taxon>Cellulomonadaceae</taxon>
        <taxon>Cellulomonas</taxon>
    </lineage>
</organism>
<feature type="transmembrane region" description="Helical" evidence="1">
    <location>
        <begin position="60"/>
        <end position="77"/>
    </location>
</feature>
<name>A0A413RQJ6_9CELL</name>
<feature type="transmembrane region" description="Helical" evidence="1">
    <location>
        <begin position="35"/>
        <end position="54"/>
    </location>
</feature>
<evidence type="ECO:0000313" key="3">
    <source>
        <dbReference type="EMBL" id="RHA44214.1"/>
    </source>
</evidence>
<sequence length="118" mass="13450">MTTDLSEARPAAQDFTELTAMVQARGLLRRRYAHYWTRFALLNAALVAVAVTFFAVGDSWWQLAVAGVLAVVLGQVMFLRHDAAHRQIFRSGRWNDWASLVIANLYAGMSYGWWQHKH</sequence>
<feature type="transmembrane region" description="Helical" evidence="1">
    <location>
        <begin position="97"/>
        <end position="114"/>
    </location>
</feature>
<accession>A0A413RQJ6</accession>
<dbReference type="GO" id="GO:0008610">
    <property type="term" value="P:lipid biosynthetic process"/>
    <property type="evidence" value="ECO:0007669"/>
    <property type="project" value="UniProtKB-ARBA"/>
</dbReference>
<feature type="non-terminal residue" evidence="3">
    <location>
        <position position="118"/>
    </location>
</feature>
<dbReference type="EMBL" id="QWKP01000105">
    <property type="protein sequence ID" value="RHA44214.1"/>
    <property type="molecule type" value="Genomic_DNA"/>
</dbReference>
<reference evidence="3 4" key="1">
    <citation type="submission" date="2018-08" db="EMBL/GenBank/DDBJ databases">
        <title>Cellulomonas rhizosphaerae sp. nov., a novel actinomycete isolated from soil.</title>
        <authorList>
            <person name="Tian Y."/>
        </authorList>
    </citation>
    <scope>NUCLEOTIDE SEQUENCE [LARGE SCALE GENOMIC DNA]</scope>
    <source>
        <strain evidence="3 4">NEAU-TCZ24</strain>
    </source>
</reference>
<dbReference type="AlphaFoldDB" id="A0A413RQJ6"/>
<dbReference type="InterPro" id="IPR005804">
    <property type="entry name" value="FA_desaturase_dom"/>
</dbReference>